<feature type="non-terminal residue" evidence="1">
    <location>
        <position position="1"/>
    </location>
</feature>
<dbReference type="Proteomes" id="UP001432027">
    <property type="component" value="Unassembled WGS sequence"/>
</dbReference>
<evidence type="ECO:0000313" key="1">
    <source>
        <dbReference type="EMBL" id="GMS86638.1"/>
    </source>
</evidence>
<organism evidence="1 2">
    <name type="scientific">Pristionchus entomophagus</name>
    <dbReference type="NCBI Taxonomy" id="358040"/>
    <lineage>
        <taxon>Eukaryota</taxon>
        <taxon>Metazoa</taxon>
        <taxon>Ecdysozoa</taxon>
        <taxon>Nematoda</taxon>
        <taxon>Chromadorea</taxon>
        <taxon>Rhabditida</taxon>
        <taxon>Rhabditina</taxon>
        <taxon>Diplogasteromorpha</taxon>
        <taxon>Diplogasteroidea</taxon>
        <taxon>Neodiplogasteridae</taxon>
        <taxon>Pristionchus</taxon>
    </lineage>
</organism>
<dbReference type="EMBL" id="BTSX01000002">
    <property type="protein sequence ID" value="GMS86638.1"/>
    <property type="molecule type" value="Genomic_DNA"/>
</dbReference>
<keyword evidence="2" id="KW-1185">Reference proteome</keyword>
<protein>
    <submittedName>
        <fullName evidence="1">Uncharacterized protein</fullName>
    </submittedName>
</protein>
<comment type="caution">
    <text evidence="1">The sequence shown here is derived from an EMBL/GenBank/DDBJ whole genome shotgun (WGS) entry which is preliminary data.</text>
</comment>
<name>A0AAV5T1E4_9BILA</name>
<gene>
    <name evidence="1" type="ORF">PENTCL1PPCAC_8813</name>
</gene>
<accession>A0AAV5T1E4</accession>
<sequence length="60" mass="6545">KFVNNLLIQISKGLVSISDVAGRVDSETKQKEHLEIAPTPSPTIVNANAQLTSCHLRHPQ</sequence>
<evidence type="ECO:0000313" key="2">
    <source>
        <dbReference type="Proteomes" id="UP001432027"/>
    </source>
</evidence>
<dbReference type="AlphaFoldDB" id="A0AAV5T1E4"/>
<proteinExistence type="predicted"/>
<reference evidence="1" key="1">
    <citation type="submission" date="2023-10" db="EMBL/GenBank/DDBJ databases">
        <title>Genome assembly of Pristionchus species.</title>
        <authorList>
            <person name="Yoshida K."/>
            <person name="Sommer R.J."/>
        </authorList>
    </citation>
    <scope>NUCLEOTIDE SEQUENCE</scope>
    <source>
        <strain evidence="1">RS0144</strain>
    </source>
</reference>